<sequence length="547" mass="57541">MTTVSEVVARIVAEHTSEIFALMGNGNAYFTDALARDGKVRMTGLRHEAGTVASADAYYRVSRKIAVATTTFGPGYTNAITPLAEAVQSRTPMVFVVGGQPTTGPRPWDVDQVAIATSVGAPTITVMTSNPAQATTDAFDMALAQRVPVVLCIPHDIGAAQAEPEPNVVAAAVPAAPEVPGRVLDDVVPLLVGARRPLIIAGRGAREAAGLLGELADRLGGLTASSAPARGTFAGRRYDLGVCGGFASEASSDLIRTADVVLVAGAGLNQFTTAFNTQFNPDAQLIQIDLAQDKTNDRVNVFLRGDAKPTLEALLSRLETHAPPATPWAGEAEHARDSTLNFTRDTGTGQAEDGLLDPRSAMHRLNEILPVNRQVVSDGGHFIGWSSYYFDLPAPDSLIMVGTQYQSIGLGLPSAPGAARARPDATTIVATGDGGGAMGLPDLHALVQTAKSAVVLVFNDACYGAEIHQYGSQGLDEQIMEIEQLDFATVAKGFGAQGVVVNTLDELDQVQTWVDDGARGTLVVDLRISRNIVAPYILEIIELTIKR</sequence>
<dbReference type="GO" id="GO:0030976">
    <property type="term" value="F:thiamine pyrophosphate binding"/>
    <property type="evidence" value="ECO:0007669"/>
    <property type="project" value="InterPro"/>
</dbReference>
<dbReference type="GO" id="GO:0009099">
    <property type="term" value="P:L-valine biosynthetic process"/>
    <property type="evidence" value="ECO:0007669"/>
    <property type="project" value="TreeGrafter"/>
</dbReference>
<dbReference type="GO" id="GO:0050660">
    <property type="term" value="F:flavin adenine dinucleotide binding"/>
    <property type="evidence" value="ECO:0007669"/>
    <property type="project" value="TreeGrafter"/>
</dbReference>
<dbReference type="InterPro" id="IPR029061">
    <property type="entry name" value="THDP-binding"/>
</dbReference>
<dbReference type="InterPro" id="IPR045229">
    <property type="entry name" value="TPP_enz"/>
</dbReference>
<dbReference type="InterPro" id="IPR012000">
    <property type="entry name" value="Thiamin_PyroP_enz_cen_dom"/>
</dbReference>
<accession>A0A543AN22</accession>
<evidence type="ECO:0000256" key="1">
    <source>
        <dbReference type="ARBA" id="ARBA00007812"/>
    </source>
</evidence>
<dbReference type="InterPro" id="IPR029035">
    <property type="entry name" value="DHS-like_NAD/FAD-binding_dom"/>
</dbReference>
<dbReference type="InterPro" id="IPR011766">
    <property type="entry name" value="TPP_enzyme_TPP-bd"/>
</dbReference>
<dbReference type="GO" id="GO:0000287">
    <property type="term" value="F:magnesium ion binding"/>
    <property type="evidence" value="ECO:0007669"/>
    <property type="project" value="InterPro"/>
</dbReference>
<dbReference type="EMBL" id="VFOU01000001">
    <property type="protein sequence ID" value="TQL73959.1"/>
    <property type="molecule type" value="Genomic_DNA"/>
</dbReference>
<dbReference type="RefSeq" id="WP_246057160.1">
    <property type="nucleotide sequence ID" value="NZ_BAABAN010000017.1"/>
</dbReference>
<dbReference type="GO" id="GO:0003984">
    <property type="term" value="F:acetolactate synthase activity"/>
    <property type="evidence" value="ECO:0007669"/>
    <property type="project" value="TreeGrafter"/>
</dbReference>
<evidence type="ECO:0000313" key="8">
    <source>
        <dbReference type="Proteomes" id="UP000319746"/>
    </source>
</evidence>
<dbReference type="Pfam" id="PF02775">
    <property type="entry name" value="TPP_enzyme_C"/>
    <property type="match status" value="1"/>
</dbReference>
<dbReference type="Pfam" id="PF02776">
    <property type="entry name" value="TPP_enzyme_N"/>
    <property type="match status" value="1"/>
</dbReference>
<dbReference type="Gene3D" id="3.40.50.970">
    <property type="match status" value="2"/>
</dbReference>
<name>A0A543AN22_9MICC</name>
<comment type="similarity">
    <text evidence="1 3">Belongs to the TPP enzyme family.</text>
</comment>
<dbReference type="Gene3D" id="3.40.50.1220">
    <property type="entry name" value="TPP-binding domain"/>
    <property type="match status" value="1"/>
</dbReference>
<dbReference type="Pfam" id="PF00205">
    <property type="entry name" value="TPP_enzyme_M"/>
    <property type="match status" value="1"/>
</dbReference>
<gene>
    <name evidence="7" type="ORF">FB556_0408</name>
</gene>
<evidence type="ECO:0000259" key="5">
    <source>
        <dbReference type="Pfam" id="PF02775"/>
    </source>
</evidence>
<dbReference type="CDD" id="cd00568">
    <property type="entry name" value="TPP_enzymes"/>
    <property type="match status" value="1"/>
</dbReference>
<evidence type="ECO:0000259" key="6">
    <source>
        <dbReference type="Pfam" id="PF02776"/>
    </source>
</evidence>
<proteinExistence type="inferred from homology"/>
<dbReference type="CDD" id="cd07035">
    <property type="entry name" value="TPP_PYR_POX_like"/>
    <property type="match status" value="1"/>
</dbReference>
<keyword evidence="2 3" id="KW-0786">Thiamine pyrophosphate</keyword>
<dbReference type="Proteomes" id="UP000319746">
    <property type="component" value="Unassembled WGS sequence"/>
</dbReference>
<evidence type="ECO:0000313" key="7">
    <source>
        <dbReference type="EMBL" id="TQL73959.1"/>
    </source>
</evidence>
<dbReference type="GO" id="GO:0009097">
    <property type="term" value="P:isoleucine biosynthetic process"/>
    <property type="evidence" value="ECO:0007669"/>
    <property type="project" value="TreeGrafter"/>
</dbReference>
<evidence type="ECO:0000256" key="2">
    <source>
        <dbReference type="ARBA" id="ARBA00023052"/>
    </source>
</evidence>
<reference evidence="7 8" key="1">
    <citation type="submission" date="2019-06" db="EMBL/GenBank/DDBJ databases">
        <title>Sequencing the genomes of 1000 actinobacteria strains.</title>
        <authorList>
            <person name="Klenk H.-P."/>
        </authorList>
    </citation>
    <scope>NUCLEOTIDE SEQUENCE [LARGE SCALE GENOMIC DNA]</scope>
    <source>
        <strain evidence="7 8">DSM 24083</strain>
    </source>
</reference>
<feature type="domain" description="Thiamine pyrophosphate enzyme central" evidence="4">
    <location>
        <begin position="185"/>
        <end position="314"/>
    </location>
</feature>
<keyword evidence="8" id="KW-1185">Reference proteome</keyword>
<dbReference type="GO" id="GO:0005948">
    <property type="term" value="C:acetolactate synthase complex"/>
    <property type="evidence" value="ECO:0007669"/>
    <property type="project" value="TreeGrafter"/>
</dbReference>
<evidence type="ECO:0000256" key="3">
    <source>
        <dbReference type="RuleBase" id="RU362132"/>
    </source>
</evidence>
<comment type="caution">
    <text evidence="7">The sequence shown here is derived from an EMBL/GenBank/DDBJ whole genome shotgun (WGS) entry which is preliminary data.</text>
</comment>
<protein>
    <submittedName>
        <fullName evidence="7">Thiamine pyrophosphate-dependent acetolactate synthase large subunit-like protein</fullName>
    </submittedName>
</protein>
<dbReference type="AlphaFoldDB" id="A0A543AN22"/>
<dbReference type="SUPFAM" id="SSF52467">
    <property type="entry name" value="DHS-like NAD/FAD-binding domain"/>
    <property type="match status" value="1"/>
</dbReference>
<organism evidence="7 8">
    <name type="scientific">Enteractinococcus coprophilus</name>
    <dbReference type="NCBI Taxonomy" id="1027633"/>
    <lineage>
        <taxon>Bacteria</taxon>
        <taxon>Bacillati</taxon>
        <taxon>Actinomycetota</taxon>
        <taxon>Actinomycetes</taxon>
        <taxon>Micrococcales</taxon>
        <taxon>Micrococcaceae</taxon>
    </lineage>
</organism>
<feature type="domain" description="Thiamine pyrophosphate enzyme N-terminal TPP-binding" evidence="6">
    <location>
        <begin position="3"/>
        <end position="103"/>
    </location>
</feature>
<feature type="domain" description="Thiamine pyrophosphate enzyme TPP-binding" evidence="5">
    <location>
        <begin position="378"/>
        <end position="510"/>
    </location>
</feature>
<dbReference type="PANTHER" id="PTHR18968">
    <property type="entry name" value="THIAMINE PYROPHOSPHATE ENZYMES"/>
    <property type="match status" value="1"/>
</dbReference>
<evidence type="ECO:0000259" key="4">
    <source>
        <dbReference type="Pfam" id="PF00205"/>
    </source>
</evidence>
<dbReference type="SUPFAM" id="SSF52518">
    <property type="entry name" value="Thiamin diphosphate-binding fold (THDP-binding)"/>
    <property type="match status" value="2"/>
</dbReference>
<dbReference type="InterPro" id="IPR012001">
    <property type="entry name" value="Thiamin_PyroP_enz_TPP-bd_dom"/>
</dbReference>
<dbReference type="PANTHER" id="PTHR18968:SF13">
    <property type="entry name" value="ACETOLACTATE SYNTHASE CATALYTIC SUBUNIT, MITOCHONDRIAL"/>
    <property type="match status" value="1"/>
</dbReference>